<dbReference type="Proteomes" id="UP001596378">
    <property type="component" value="Unassembled WGS sequence"/>
</dbReference>
<keyword evidence="3" id="KW-1185">Reference proteome</keyword>
<keyword evidence="1" id="KW-0472">Membrane</keyword>
<comment type="caution">
    <text evidence="2">The sequence shown here is derived from an EMBL/GenBank/DDBJ whole genome shotgun (WGS) entry which is preliminary data.</text>
</comment>
<proteinExistence type="predicted"/>
<reference evidence="3" key="1">
    <citation type="journal article" date="2019" name="Int. J. Syst. Evol. Microbiol.">
        <title>The Global Catalogue of Microorganisms (GCM) 10K type strain sequencing project: providing services to taxonomists for standard genome sequencing and annotation.</title>
        <authorList>
            <consortium name="The Broad Institute Genomics Platform"/>
            <consortium name="The Broad Institute Genome Sequencing Center for Infectious Disease"/>
            <person name="Wu L."/>
            <person name="Ma J."/>
        </authorList>
    </citation>
    <scope>NUCLEOTIDE SEQUENCE [LARGE SCALE GENOMIC DNA]</scope>
    <source>
        <strain evidence="3">KCTC 12907</strain>
    </source>
</reference>
<dbReference type="EMBL" id="JBHTAI010000034">
    <property type="protein sequence ID" value="MFC7153421.1"/>
    <property type="molecule type" value="Genomic_DNA"/>
</dbReference>
<feature type="transmembrane region" description="Helical" evidence="1">
    <location>
        <begin position="94"/>
        <end position="112"/>
    </location>
</feature>
<protein>
    <submittedName>
        <fullName evidence="2">Uncharacterized protein</fullName>
    </submittedName>
</protein>
<evidence type="ECO:0000313" key="2">
    <source>
        <dbReference type="EMBL" id="MFC7153421.1"/>
    </source>
</evidence>
<organism evidence="2 3">
    <name type="scientific">Cohnella cellulosilytica</name>
    <dbReference type="NCBI Taxonomy" id="986710"/>
    <lineage>
        <taxon>Bacteria</taxon>
        <taxon>Bacillati</taxon>
        <taxon>Bacillota</taxon>
        <taxon>Bacilli</taxon>
        <taxon>Bacillales</taxon>
        <taxon>Paenibacillaceae</taxon>
        <taxon>Cohnella</taxon>
    </lineage>
</organism>
<sequence length="113" mass="12235">MVYYYLCSSVTLISAIVSFGFSLDAYSKAKRQGESALTNAMYAMSRSFSLVLACLIPIFFETYSYLLAVAAAMIGVQFFDGFVGLRVKNAFKTIGPFATAAGNGLLLLLLLLN</sequence>
<keyword evidence="1" id="KW-0812">Transmembrane</keyword>
<accession>A0ABW2FMW7</accession>
<feature type="transmembrane region" description="Helical" evidence="1">
    <location>
        <begin position="47"/>
        <end position="74"/>
    </location>
</feature>
<feature type="transmembrane region" description="Helical" evidence="1">
    <location>
        <begin position="6"/>
        <end position="26"/>
    </location>
</feature>
<evidence type="ECO:0000313" key="3">
    <source>
        <dbReference type="Proteomes" id="UP001596378"/>
    </source>
</evidence>
<dbReference type="RefSeq" id="WP_378050506.1">
    <property type="nucleotide sequence ID" value="NZ_JBHMDN010000027.1"/>
</dbReference>
<gene>
    <name evidence="2" type="ORF">ACFQMJ_33260</name>
</gene>
<evidence type="ECO:0000256" key="1">
    <source>
        <dbReference type="SAM" id="Phobius"/>
    </source>
</evidence>
<keyword evidence="1" id="KW-1133">Transmembrane helix</keyword>
<name>A0ABW2FMW7_9BACL</name>